<dbReference type="EMBL" id="HG994355">
    <property type="protein sequence ID" value="CAF2154034.1"/>
    <property type="molecule type" value="Genomic_DNA"/>
</dbReference>
<protein>
    <submittedName>
        <fullName evidence="1">(rape) hypothetical protein</fullName>
    </submittedName>
</protein>
<name>A0A816Y0Y2_BRANA</name>
<reference evidence="1" key="1">
    <citation type="submission" date="2021-01" db="EMBL/GenBank/DDBJ databases">
        <authorList>
            <consortium name="Genoscope - CEA"/>
            <person name="William W."/>
        </authorList>
    </citation>
    <scope>NUCLEOTIDE SEQUENCE</scope>
</reference>
<dbReference type="AlphaFoldDB" id="A0A816Y0Y2"/>
<evidence type="ECO:0000313" key="1">
    <source>
        <dbReference type="EMBL" id="CAF2154034.1"/>
    </source>
</evidence>
<organism evidence="1">
    <name type="scientific">Brassica napus</name>
    <name type="common">Rape</name>
    <dbReference type="NCBI Taxonomy" id="3708"/>
    <lineage>
        <taxon>Eukaryota</taxon>
        <taxon>Viridiplantae</taxon>
        <taxon>Streptophyta</taxon>
        <taxon>Embryophyta</taxon>
        <taxon>Tracheophyta</taxon>
        <taxon>Spermatophyta</taxon>
        <taxon>Magnoliopsida</taxon>
        <taxon>eudicotyledons</taxon>
        <taxon>Gunneridae</taxon>
        <taxon>Pentapetalae</taxon>
        <taxon>rosids</taxon>
        <taxon>malvids</taxon>
        <taxon>Brassicales</taxon>
        <taxon>Brassicaceae</taxon>
        <taxon>Brassiceae</taxon>
        <taxon>Brassica</taxon>
    </lineage>
</organism>
<dbReference type="Proteomes" id="UP001295469">
    <property type="component" value="Chromosome A01"/>
</dbReference>
<gene>
    <name evidence="1" type="ORF">DARMORV10_A01P35330.1</name>
</gene>
<proteinExistence type="predicted"/>
<sequence length="40" mass="4815">MLVCLFWESRSPKYSSRYRLLMVDVKSSCFLNNCFLQHLV</sequence>
<accession>A0A816Y0Y2</accession>